<keyword evidence="1" id="KW-0732">Signal</keyword>
<dbReference type="RefSeq" id="WP_105016415.1">
    <property type="nucleotide sequence ID" value="NZ_MSCN01000001.1"/>
</dbReference>
<evidence type="ECO:0000259" key="2">
    <source>
        <dbReference type="Pfam" id="PF18962"/>
    </source>
</evidence>
<dbReference type="Proteomes" id="UP000238882">
    <property type="component" value="Unassembled WGS sequence"/>
</dbReference>
<proteinExistence type="predicted"/>
<comment type="caution">
    <text evidence="3">The sequence shown here is derived from an EMBL/GenBank/DDBJ whole genome shotgun (WGS) entry which is preliminary data.</text>
</comment>
<feature type="domain" description="Secretion system C-terminal sorting" evidence="2">
    <location>
        <begin position="555"/>
        <end position="626"/>
    </location>
</feature>
<dbReference type="Gene3D" id="2.80.10.50">
    <property type="match status" value="1"/>
</dbReference>
<protein>
    <recommendedName>
        <fullName evidence="2">Secretion system C-terminal sorting domain-containing protein</fullName>
    </recommendedName>
</protein>
<evidence type="ECO:0000313" key="4">
    <source>
        <dbReference type="Proteomes" id="UP000238882"/>
    </source>
</evidence>
<gene>
    <name evidence="3" type="ORF">BTO18_11820</name>
</gene>
<evidence type="ECO:0000256" key="1">
    <source>
        <dbReference type="ARBA" id="ARBA00022729"/>
    </source>
</evidence>
<dbReference type="Pfam" id="PF18962">
    <property type="entry name" value="Por_Secre_tail"/>
    <property type="match status" value="1"/>
</dbReference>
<sequence length="628" mass="72351">MKVINDKIYYTAIRIQFSLICCFCCINLNSQNFLRFEQGIHRPNLNWLGTLEEEKQLIDKMNEIGIKSIRLNPTASQSVGDFIEHVKYANQLNIKVNMVISITAFPEFFVNGATKRPEVGIWGPRYKFSDLVPENIGNWCEQVFNRLQNAGAIIELVEFGNESNWIDFNGDLPYIEGGKFYDYTTDWNDSSFIKIREGILKYGQALKFVKDKIDLVWGENDVQLITNGAVEGYRLTDWAITNGGSILSTAVMLDLLKGGHPQLPAESENYLQNADGIGIHFYPKVIELDIDIAKKTVANEIRDIMTPIINVVSIETPIWVTEWNYNKGLFQNNSEEDRYIMLKNLLEICHGLPYNWKKFYLFTFDNSSHKIYENGAFLPASKIFNDYVYDKDAWNLNDTNYKIQNSFSSLYLRGYNQTNTDNNDSYITITDDINLSHLNWVVERTDNNSETYYIKNENTELYLQGSNPANSVLTQNSLDNSSLFKWYIMPSTYKGEYHIKNLSSENFIWTNSTSSNTHPTLSNYQNSWNSMRWKLKSNSPTLGNSNYSLEQDIVLFPNPSKDEINIITKKNSALLVSIYNSIGRQVSSRNLYTTKRKSKINISKWPAGVYFFKISISDKSIIKKVIKL</sequence>
<dbReference type="EMBL" id="MSCN01000001">
    <property type="protein sequence ID" value="PQJ79820.1"/>
    <property type="molecule type" value="Genomic_DNA"/>
</dbReference>
<dbReference type="NCBIfam" id="TIGR04183">
    <property type="entry name" value="Por_Secre_tail"/>
    <property type="match status" value="1"/>
</dbReference>
<evidence type="ECO:0000313" key="3">
    <source>
        <dbReference type="EMBL" id="PQJ79820.1"/>
    </source>
</evidence>
<dbReference type="InterPro" id="IPR026444">
    <property type="entry name" value="Secre_tail"/>
</dbReference>
<dbReference type="AlphaFoldDB" id="A0A2S7WQC7"/>
<organism evidence="3 4">
    <name type="scientific">Polaribacter porphyrae</name>
    <dbReference type="NCBI Taxonomy" id="1137780"/>
    <lineage>
        <taxon>Bacteria</taxon>
        <taxon>Pseudomonadati</taxon>
        <taxon>Bacteroidota</taxon>
        <taxon>Flavobacteriia</taxon>
        <taxon>Flavobacteriales</taxon>
        <taxon>Flavobacteriaceae</taxon>
    </lineage>
</organism>
<reference evidence="3 4" key="1">
    <citation type="submission" date="2016-12" db="EMBL/GenBank/DDBJ databases">
        <title>Trade-off between light-utilization and light-protection in marine flavobacteria.</title>
        <authorList>
            <person name="Kumagai Y."/>
            <person name="Yoshizawa S."/>
            <person name="Kogure K."/>
            <person name="Iwasaki W."/>
        </authorList>
    </citation>
    <scope>NUCLEOTIDE SEQUENCE [LARGE SCALE GENOMIC DNA]</scope>
    <source>
        <strain evidence="3 4">NBRC 108759</strain>
    </source>
</reference>
<dbReference type="InterPro" id="IPR035992">
    <property type="entry name" value="Ricin_B-like_lectins"/>
</dbReference>
<dbReference type="InterPro" id="IPR017853">
    <property type="entry name" value="GH"/>
</dbReference>
<dbReference type="SUPFAM" id="SSF50370">
    <property type="entry name" value="Ricin B-like lectins"/>
    <property type="match status" value="1"/>
</dbReference>
<accession>A0A2S7WQC7</accession>
<dbReference type="OrthoDB" id="1110367at2"/>
<keyword evidence="4" id="KW-1185">Reference proteome</keyword>
<dbReference type="SUPFAM" id="SSF51445">
    <property type="entry name" value="(Trans)glycosidases"/>
    <property type="match status" value="1"/>
</dbReference>
<name>A0A2S7WQC7_9FLAO</name>